<proteinExistence type="inferred from homology"/>
<evidence type="ECO:0000256" key="3">
    <source>
        <dbReference type="ARBA" id="ARBA00005189"/>
    </source>
</evidence>
<organism evidence="15 16">
    <name type="scientific">Triparma columacea</name>
    <dbReference type="NCBI Taxonomy" id="722753"/>
    <lineage>
        <taxon>Eukaryota</taxon>
        <taxon>Sar</taxon>
        <taxon>Stramenopiles</taxon>
        <taxon>Ochrophyta</taxon>
        <taxon>Bolidophyceae</taxon>
        <taxon>Parmales</taxon>
        <taxon>Triparmaceae</taxon>
        <taxon>Triparma</taxon>
    </lineage>
</organism>
<dbReference type="GO" id="GO:0006071">
    <property type="term" value="P:glycerol metabolic process"/>
    <property type="evidence" value="ECO:0007669"/>
    <property type="project" value="UniProtKB-KW"/>
</dbReference>
<dbReference type="GO" id="GO:0005789">
    <property type="term" value="C:endoplasmic reticulum membrane"/>
    <property type="evidence" value="ECO:0007669"/>
    <property type="project" value="UniProtKB-SubCell"/>
</dbReference>
<comment type="caution">
    <text evidence="15">The sequence shown here is derived from an EMBL/GenBank/DDBJ whole genome shotgun (WGS) entry which is preliminary data.</text>
</comment>
<dbReference type="EC" id="2.3.1.-" evidence="14"/>
<dbReference type="InterPro" id="IPR007130">
    <property type="entry name" value="DAGAT"/>
</dbReference>
<keyword evidence="6 14" id="KW-0808">Transferase</keyword>
<sequence>MAKSPEYPKTVGFPSVPRRGIISRITLFIVFHLLYLLLPLCIFLLPFYAYVTRSLTIATISALYFSTWILTSNLTVRGTSSRLLNSSPLMKYVLSSIPIRLKVLAKPPKSPSGSIIFSCHPHGALAFNRAGVGFCMPDLWDAAFPTLPNLKVLVASAAFYVPLIREMWLSSYCIEASRSVAEKALRKGPTAMLVYPGGMDEQIMTVRGEERIYLKKRKGFIKLALREGCEVCPVYAFGESDLYKHSGFLLNLRKWLQKNCGFAAMIISGEYGLMPYLKEDGVTLVFGEAIGIWKDRKWERGMKVTDEMVEEAHDLYIRKLKELFEKEKGGLGYGDRALVIE</sequence>
<dbReference type="AlphaFoldDB" id="A0A9W7FZA4"/>
<evidence type="ECO:0000256" key="11">
    <source>
        <dbReference type="ARBA" id="ARBA00023098"/>
    </source>
</evidence>
<dbReference type="Pfam" id="PF03982">
    <property type="entry name" value="DAGAT"/>
    <property type="match status" value="1"/>
</dbReference>
<evidence type="ECO:0000256" key="8">
    <source>
        <dbReference type="ARBA" id="ARBA00022798"/>
    </source>
</evidence>
<feature type="transmembrane region" description="Helical" evidence="14">
    <location>
        <begin position="21"/>
        <end position="49"/>
    </location>
</feature>
<dbReference type="Proteomes" id="UP001165065">
    <property type="component" value="Unassembled WGS sequence"/>
</dbReference>
<protein>
    <recommendedName>
        <fullName evidence="14">Acyltransferase</fullName>
        <ecNumber evidence="14">2.3.1.-</ecNumber>
    </recommendedName>
</protein>
<reference evidence="16" key="1">
    <citation type="journal article" date="2023" name="Commun. Biol.">
        <title>Genome analysis of Parmales, the sister group of diatoms, reveals the evolutionary specialization of diatoms from phago-mixotrophs to photoautotrophs.</title>
        <authorList>
            <person name="Ban H."/>
            <person name="Sato S."/>
            <person name="Yoshikawa S."/>
            <person name="Yamada K."/>
            <person name="Nakamura Y."/>
            <person name="Ichinomiya M."/>
            <person name="Sato N."/>
            <person name="Blanc-Mathieu R."/>
            <person name="Endo H."/>
            <person name="Kuwata A."/>
            <person name="Ogata H."/>
        </authorList>
    </citation>
    <scope>NUCLEOTIDE SEQUENCE [LARGE SCALE GENOMIC DNA]</scope>
</reference>
<keyword evidence="11" id="KW-0443">Lipid metabolism</keyword>
<keyword evidence="10 14" id="KW-1133">Transmembrane helix</keyword>
<evidence type="ECO:0000256" key="5">
    <source>
        <dbReference type="ARBA" id="ARBA00022516"/>
    </source>
</evidence>
<evidence type="ECO:0000256" key="6">
    <source>
        <dbReference type="ARBA" id="ARBA00022679"/>
    </source>
</evidence>
<comment type="pathway">
    <text evidence="2">Glycerolipid metabolism; triacylglycerol biosynthesis.</text>
</comment>
<keyword evidence="12 14" id="KW-0472">Membrane</keyword>
<evidence type="ECO:0000256" key="2">
    <source>
        <dbReference type="ARBA" id="ARBA00004771"/>
    </source>
</evidence>
<evidence type="ECO:0000313" key="15">
    <source>
        <dbReference type="EMBL" id="GMI25357.1"/>
    </source>
</evidence>
<dbReference type="GO" id="GO:0019432">
    <property type="term" value="P:triglyceride biosynthetic process"/>
    <property type="evidence" value="ECO:0007669"/>
    <property type="project" value="TreeGrafter"/>
</dbReference>
<evidence type="ECO:0000256" key="9">
    <source>
        <dbReference type="ARBA" id="ARBA00022824"/>
    </source>
</evidence>
<dbReference type="PANTHER" id="PTHR12317:SF0">
    <property type="entry name" value="ACYLTRANSFERASE"/>
    <property type="match status" value="1"/>
</dbReference>
<dbReference type="EMBL" id="BRYA01000607">
    <property type="protein sequence ID" value="GMI25357.1"/>
    <property type="molecule type" value="Genomic_DNA"/>
</dbReference>
<keyword evidence="8" id="KW-0319">Glycerol metabolism</keyword>
<dbReference type="GO" id="GO:0004144">
    <property type="term" value="F:diacylglycerol O-acyltransferase activity"/>
    <property type="evidence" value="ECO:0007669"/>
    <property type="project" value="TreeGrafter"/>
</dbReference>
<evidence type="ECO:0000256" key="14">
    <source>
        <dbReference type="RuleBase" id="RU367023"/>
    </source>
</evidence>
<evidence type="ECO:0000256" key="10">
    <source>
        <dbReference type="ARBA" id="ARBA00022989"/>
    </source>
</evidence>
<comment type="subcellular location">
    <subcellularLocation>
        <location evidence="1 14">Endoplasmic reticulum membrane</location>
        <topology evidence="1 14">Multi-pass membrane protein</topology>
    </subcellularLocation>
</comment>
<keyword evidence="5" id="KW-0444">Lipid biosynthesis</keyword>
<comment type="similarity">
    <text evidence="4 14">Belongs to the diacylglycerol acyltransferase family.</text>
</comment>
<dbReference type="PANTHER" id="PTHR12317">
    <property type="entry name" value="DIACYLGLYCEROL O-ACYLTRANSFERASE"/>
    <property type="match status" value="1"/>
</dbReference>
<evidence type="ECO:0000256" key="7">
    <source>
        <dbReference type="ARBA" id="ARBA00022692"/>
    </source>
</evidence>
<feature type="transmembrane region" description="Helical" evidence="14">
    <location>
        <begin position="55"/>
        <end position="76"/>
    </location>
</feature>
<keyword evidence="9 14" id="KW-0256">Endoplasmic reticulum</keyword>
<accession>A0A9W7FZA4</accession>
<evidence type="ECO:0000256" key="4">
    <source>
        <dbReference type="ARBA" id="ARBA00005420"/>
    </source>
</evidence>
<dbReference type="OrthoDB" id="264532at2759"/>
<evidence type="ECO:0000256" key="13">
    <source>
        <dbReference type="ARBA" id="ARBA00023315"/>
    </source>
</evidence>
<evidence type="ECO:0000313" key="16">
    <source>
        <dbReference type="Proteomes" id="UP001165065"/>
    </source>
</evidence>
<comment type="pathway">
    <text evidence="3">Lipid metabolism.</text>
</comment>
<evidence type="ECO:0000256" key="12">
    <source>
        <dbReference type="ARBA" id="ARBA00023136"/>
    </source>
</evidence>
<dbReference type="SUPFAM" id="SSF69593">
    <property type="entry name" value="Glycerol-3-phosphate (1)-acyltransferase"/>
    <property type="match status" value="1"/>
</dbReference>
<evidence type="ECO:0000256" key="1">
    <source>
        <dbReference type="ARBA" id="ARBA00004477"/>
    </source>
</evidence>
<name>A0A9W7FZA4_9STRA</name>
<keyword evidence="7 14" id="KW-0812">Transmembrane</keyword>
<keyword evidence="13" id="KW-0012">Acyltransferase</keyword>
<keyword evidence="16" id="KW-1185">Reference proteome</keyword>
<gene>
    <name evidence="15" type="ORF">TrCOL_g1383</name>
</gene>